<proteinExistence type="predicted"/>
<sequence>MIAIWTLCAWVAWTPAWNLTLERDTEFHYFYEDDLPGIVAWNSQQEVCRADYDVPHTYSVAGFVTDSKGELRIGPESDDLTVIWPVPEPGQTVTLLAGALLLFALGKKRKV</sequence>
<dbReference type="AlphaFoldDB" id="A0A0F9HNE8"/>
<reference evidence="1" key="1">
    <citation type="journal article" date="2015" name="Nature">
        <title>Complex archaea that bridge the gap between prokaryotes and eukaryotes.</title>
        <authorList>
            <person name="Spang A."/>
            <person name="Saw J.H."/>
            <person name="Jorgensen S.L."/>
            <person name="Zaremba-Niedzwiedzka K."/>
            <person name="Martijn J."/>
            <person name="Lind A.E."/>
            <person name="van Eijk R."/>
            <person name="Schleper C."/>
            <person name="Guy L."/>
            <person name="Ettema T.J."/>
        </authorList>
    </citation>
    <scope>NUCLEOTIDE SEQUENCE</scope>
</reference>
<protein>
    <recommendedName>
        <fullName evidence="2">PEP-CTERM protein-sorting domain-containing protein</fullName>
    </recommendedName>
</protein>
<organism evidence="1">
    <name type="scientific">marine sediment metagenome</name>
    <dbReference type="NCBI Taxonomy" id="412755"/>
    <lineage>
        <taxon>unclassified sequences</taxon>
        <taxon>metagenomes</taxon>
        <taxon>ecological metagenomes</taxon>
    </lineage>
</organism>
<name>A0A0F9HNE8_9ZZZZ</name>
<gene>
    <name evidence="1" type="ORF">LCGC14_1683530</name>
</gene>
<accession>A0A0F9HNE8</accession>
<evidence type="ECO:0008006" key="2">
    <source>
        <dbReference type="Google" id="ProtNLM"/>
    </source>
</evidence>
<dbReference type="EMBL" id="LAZR01014624">
    <property type="protein sequence ID" value="KKM16672.1"/>
    <property type="molecule type" value="Genomic_DNA"/>
</dbReference>
<evidence type="ECO:0000313" key="1">
    <source>
        <dbReference type="EMBL" id="KKM16672.1"/>
    </source>
</evidence>
<comment type="caution">
    <text evidence="1">The sequence shown here is derived from an EMBL/GenBank/DDBJ whole genome shotgun (WGS) entry which is preliminary data.</text>
</comment>